<reference evidence="1 2" key="1">
    <citation type="submission" date="2024-09" db="EMBL/GenBank/DDBJ databases">
        <authorList>
            <person name="Sun Q."/>
            <person name="Mori K."/>
        </authorList>
    </citation>
    <scope>NUCLEOTIDE SEQUENCE [LARGE SCALE GENOMIC DNA]</scope>
    <source>
        <strain evidence="1 2">JCM 3323</strain>
    </source>
</reference>
<dbReference type="InterPro" id="IPR027417">
    <property type="entry name" value="P-loop_NTPase"/>
</dbReference>
<evidence type="ECO:0008006" key="3">
    <source>
        <dbReference type="Google" id="ProtNLM"/>
    </source>
</evidence>
<comment type="caution">
    <text evidence="1">The sequence shown here is derived from an EMBL/GenBank/DDBJ whole genome shotgun (WGS) entry which is preliminary data.</text>
</comment>
<organism evidence="1 2">
    <name type="scientific">Nonomuraea roseola</name>
    <dbReference type="NCBI Taxonomy" id="46179"/>
    <lineage>
        <taxon>Bacteria</taxon>
        <taxon>Bacillati</taxon>
        <taxon>Actinomycetota</taxon>
        <taxon>Actinomycetes</taxon>
        <taxon>Streptosporangiales</taxon>
        <taxon>Streptosporangiaceae</taxon>
        <taxon>Nonomuraea</taxon>
    </lineage>
</organism>
<evidence type="ECO:0000313" key="1">
    <source>
        <dbReference type="EMBL" id="MFB9525937.1"/>
    </source>
</evidence>
<proteinExistence type="predicted"/>
<accession>A0ABV5PRW1</accession>
<dbReference type="Gene3D" id="3.40.50.300">
    <property type="entry name" value="P-loop containing nucleotide triphosphate hydrolases"/>
    <property type="match status" value="1"/>
</dbReference>
<dbReference type="EMBL" id="JBHMCE010000002">
    <property type="protein sequence ID" value="MFB9525937.1"/>
    <property type="molecule type" value="Genomic_DNA"/>
</dbReference>
<protein>
    <recommendedName>
        <fullName evidence="3">UDP-N-acetylglucosamine kinase</fullName>
    </recommendedName>
</protein>
<keyword evidence="2" id="KW-1185">Reference proteome</keyword>
<gene>
    <name evidence="1" type="ORF">ACFFRN_04830</name>
</gene>
<sequence>MNDAPVILLGGASGTGKSQVSYPLARRLASPIVEIDDIVEALQAMTTPEQLPALHYWRANPEAVHLPPERIVEMQISVARALVPAVRAVVANHLETMTPVVVEGDYLLPSTAAELDGVRAVFLHESDEEQIAENYLLREPAAGAQHGRAMVSRLYGDWLASQAEAAGVPVVPARPWDDVLERVARALDLAPLAPPSV</sequence>
<evidence type="ECO:0000313" key="2">
    <source>
        <dbReference type="Proteomes" id="UP001589646"/>
    </source>
</evidence>
<dbReference type="RefSeq" id="WP_346122622.1">
    <property type="nucleotide sequence ID" value="NZ_BAAAXC010000014.1"/>
</dbReference>
<name>A0ABV5PRW1_9ACTN</name>
<dbReference type="Proteomes" id="UP001589646">
    <property type="component" value="Unassembled WGS sequence"/>
</dbReference>
<dbReference type="SUPFAM" id="SSF52540">
    <property type="entry name" value="P-loop containing nucleoside triphosphate hydrolases"/>
    <property type="match status" value="1"/>
</dbReference>